<dbReference type="RefSeq" id="WP_092786158.1">
    <property type="nucleotide sequence ID" value="NZ_FOGI01000016.1"/>
</dbReference>
<dbReference type="GO" id="GO:0016491">
    <property type="term" value="F:oxidoreductase activity"/>
    <property type="evidence" value="ECO:0007669"/>
    <property type="project" value="UniProtKB-KW"/>
</dbReference>
<organism evidence="4 5">
    <name type="scientific">Actinokineospora terrae</name>
    <dbReference type="NCBI Taxonomy" id="155974"/>
    <lineage>
        <taxon>Bacteria</taxon>
        <taxon>Bacillati</taxon>
        <taxon>Actinomycetota</taxon>
        <taxon>Actinomycetes</taxon>
        <taxon>Pseudonocardiales</taxon>
        <taxon>Pseudonocardiaceae</taxon>
        <taxon>Actinokineospora</taxon>
    </lineage>
</organism>
<dbReference type="Gene3D" id="3.40.109.10">
    <property type="entry name" value="NADH Oxidase"/>
    <property type="match status" value="1"/>
</dbReference>
<sequence length="193" mass="20786">MRFDELHPLIRDRWSPRSLDPDGVVTKEALHRLLEAARWAPSYGNTQPARFLVGPRGTDTFDRILALLVPGNQNWARNAGALFVACAETSNEKGEVPYAEYGVGLAAQNLVLQAVAEGLVAHQMAGFDTAGVSAEFGLPDSIRPLTAIAVGVLGSPDLLPEEKRARETAPRQRNPISGTAFTGRWGEPFGVDG</sequence>
<dbReference type="STRING" id="155974.SAMN04487818_116128"/>
<gene>
    <name evidence="4" type="ORF">SAMN04487818_116128</name>
</gene>
<evidence type="ECO:0000259" key="3">
    <source>
        <dbReference type="Pfam" id="PF00881"/>
    </source>
</evidence>
<dbReference type="Proteomes" id="UP000199051">
    <property type="component" value="Unassembled WGS sequence"/>
</dbReference>
<protein>
    <submittedName>
        <fullName evidence="4">Nitroreductase</fullName>
    </submittedName>
</protein>
<keyword evidence="2" id="KW-0560">Oxidoreductase</keyword>
<evidence type="ECO:0000256" key="1">
    <source>
        <dbReference type="ARBA" id="ARBA00007118"/>
    </source>
</evidence>
<dbReference type="PANTHER" id="PTHR43673:SF10">
    <property type="entry name" value="NADH DEHYDROGENASE_NAD(P)H NITROREDUCTASE XCC3605-RELATED"/>
    <property type="match status" value="1"/>
</dbReference>
<dbReference type="AlphaFoldDB" id="A0A1H9XMF7"/>
<dbReference type="Pfam" id="PF00881">
    <property type="entry name" value="Nitroreductase"/>
    <property type="match status" value="1"/>
</dbReference>
<dbReference type="SUPFAM" id="SSF55469">
    <property type="entry name" value="FMN-dependent nitroreductase-like"/>
    <property type="match status" value="1"/>
</dbReference>
<name>A0A1H9XMF7_9PSEU</name>
<dbReference type="CDD" id="cd02138">
    <property type="entry name" value="TdsD-like"/>
    <property type="match status" value="1"/>
</dbReference>
<evidence type="ECO:0000313" key="4">
    <source>
        <dbReference type="EMBL" id="SES46853.1"/>
    </source>
</evidence>
<comment type="similarity">
    <text evidence="1">Belongs to the nitroreductase family.</text>
</comment>
<reference evidence="5" key="1">
    <citation type="submission" date="2016-10" db="EMBL/GenBank/DDBJ databases">
        <authorList>
            <person name="Varghese N."/>
            <person name="Submissions S."/>
        </authorList>
    </citation>
    <scope>NUCLEOTIDE SEQUENCE [LARGE SCALE GENOMIC DNA]</scope>
    <source>
        <strain evidence="5">DSM 44260</strain>
    </source>
</reference>
<feature type="domain" description="Nitroreductase" evidence="3">
    <location>
        <begin position="10"/>
        <end position="151"/>
    </location>
</feature>
<dbReference type="EMBL" id="FOGI01000016">
    <property type="protein sequence ID" value="SES46853.1"/>
    <property type="molecule type" value="Genomic_DNA"/>
</dbReference>
<accession>A0A1H9XMF7</accession>
<proteinExistence type="inferred from homology"/>
<keyword evidence="5" id="KW-1185">Reference proteome</keyword>
<evidence type="ECO:0000313" key="5">
    <source>
        <dbReference type="Proteomes" id="UP000199051"/>
    </source>
</evidence>
<dbReference type="InterPro" id="IPR029479">
    <property type="entry name" value="Nitroreductase"/>
</dbReference>
<evidence type="ECO:0000256" key="2">
    <source>
        <dbReference type="ARBA" id="ARBA00023002"/>
    </source>
</evidence>
<dbReference type="PANTHER" id="PTHR43673">
    <property type="entry name" value="NAD(P)H NITROREDUCTASE YDGI-RELATED"/>
    <property type="match status" value="1"/>
</dbReference>
<dbReference type="InterPro" id="IPR000415">
    <property type="entry name" value="Nitroreductase-like"/>
</dbReference>